<name>A0AAQ1JSL3_9BURK</name>
<dbReference type="PANTHER" id="PTHR12215">
    <property type="entry name" value="PHOSPHOPANTETHEINE TRANSFERASE"/>
    <property type="match status" value="1"/>
</dbReference>
<dbReference type="SUPFAM" id="SSF56214">
    <property type="entry name" value="4'-phosphopantetheinyl transferase"/>
    <property type="match status" value="2"/>
</dbReference>
<feature type="domain" description="4'-phosphopantetheinyl transferase N-terminal" evidence="4">
    <location>
        <begin position="26"/>
        <end position="113"/>
    </location>
</feature>
<comment type="similarity">
    <text evidence="1">Belongs to the P-Pant transferase superfamily. Gsp/Sfp/HetI/AcpT family.</text>
</comment>
<dbReference type="GO" id="GO:0000287">
    <property type="term" value="F:magnesium ion binding"/>
    <property type="evidence" value="ECO:0007669"/>
    <property type="project" value="InterPro"/>
</dbReference>
<dbReference type="InterPro" id="IPR008278">
    <property type="entry name" value="4-PPantetheinyl_Trfase_dom"/>
</dbReference>
<dbReference type="Proteomes" id="UP000183529">
    <property type="component" value="Unassembled WGS sequence"/>
</dbReference>
<reference evidence="5 6" key="1">
    <citation type="submission" date="2016-10" db="EMBL/GenBank/DDBJ databases">
        <authorList>
            <person name="Varghese N."/>
            <person name="Submissions S."/>
        </authorList>
    </citation>
    <scope>NUCLEOTIDE SEQUENCE [LARGE SCALE GENOMIC DNA]</scope>
    <source>
        <strain evidence="5 6">LMG 22274</strain>
    </source>
</reference>
<dbReference type="GO" id="GO:0008897">
    <property type="term" value="F:holo-[acyl-carrier-protein] synthase activity"/>
    <property type="evidence" value="ECO:0007669"/>
    <property type="project" value="InterPro"/>
</dbReference>
<dbReference type="Gene3D" id="3.90.470.20">
    <property type="entry name" value="4'-phosphopantetheinyl transferase domain"/>
    <property type="match status" value="1"/>
</dbReference>
<accession>A0AAQ1JSL3</accession>
<dbReference type="InterPro" id="IPR050559">
    <property type="entry name" value="P-Pant_transferase_sf"/>
</dbReference>
<dbReference type="Pfam" id="PF01648">
    <property type="entry name" value="ACPS"/>
    <property type="match status" value="1"/>
</dbReference>
<evidence type="ECO:0000256" key="1">
    <source>
        <dbReference type="ARBA" id="ARBA00010990"/>
    </source>
</evidence>
<dbReference type="InterPro" id="IPR055066">
    <property type="entry name" value="AASDHPPT_N"/>
</dbReference>
<protein>
    <submittedName>
        <fullName evidence="5">4'-phosphopantetheinyl transferase</fullName>
    </submittedName>
</protein>
<sequence length="238" mass="26605">MAVSPLTPPTAQDVHIWRWDLDADDAQLDSDWQTLTDHERERAGKFRFERHRRRFVAGRGELRRLLGAYLGVPAHAVALDYGEQGKPFCASQPANWTLCFNLSHSENRAALAVSNGIEIGIDVEIVRPFEDSLPVEVFSTRERAQFIALSDARRQAVFFETWARKEACLKALGTGFILPPDHFEFDLAISGDTTPCRVGGDAQEAAHWRVHALADLPDCAGAVAARHTGWSPVFMNRR</sequence>
<dbReference type="InterPro" id="IPR037143">
    <property type="entry name" value="4-PPantetheinyl_Trfase_dom_sf"/>
</dbReference>
<dbReference type="RefSeq" id="WP_074981682.1">
    <property type="nucleotide sequence ID" value="NZ_CADFGN010000002.1"/>
</dbReference>
<feature type="domain" description="4'-phosphopantetheinyl transferase" evidence="3">
    <location>
        <begin position="119"/>
        <end position="206"/>
    </location>
</feature>
<keyword evidence="2 5" id="KW-0808">Transferase</keyword>
<evidence type="ECO:0000259" key="4">
    <source>
        <dbReference type="Pfam" id="PF22624"/>
    </source>
</evidence>
<dbReference type="PANTHER" id="PTHR12215:SF10">
    <property type="entry name" value="L-AMINOADIPATE-SEMIALDEHYDE DEHYDROGENASE-PHOSPHOPANTETHEINYL TRANSFERASE"/>
    <property type="match status" value="1"/>
</dbReference>
<proteinExistence type="inferred from homology"/>
<dbReference type="EMBL" id="FNZM01000002">
    <property type="protein sequence ID" value="SEJ10243.1"/>
    <property type="molecule type" value="Genomic_DNA"/>
</dbReference>
<dbReference type="Pfam" id="PF22624">
    <property type="entry name" value="AASDHPPT_N"/>
    <property type="match status" value="1"/>
</dbReference>
<organism evidence="5 6">
    <name type="scientific">Paraburkholderia tropica</name>
    <dbReference type="NCBI Taxonomy" id="92647"/>
    <lineage>
        <taxon>Bacteria</taxon>
        <taxon>Pseudomonadati</taxon>
        <taxon>Pseudomonadota</taxon>
        <taxon>Betaproteobacteria</taxon>
        <taxon>Burkholderiales</taxon>
        <taxon>Burkholderiaceae</taxon>
        <taxon>Paraburkholderia</taxon>
    </lineage>
</organism>
<evidence type="ECO:0000313" key="5">
    <source>
        <dbReference type="EMBL" id="SEJ10243.1"/>
    </source>
</evidence>
<evidence type="ECO:0000259" key="3">
    <source>
        <dbReference type="Pfam" id="PF01648"/>
    </source>
</evidence>
<dbReference type="GO" id="GO:0005829">
    <property type="term" value="C:cytosol"/>
    <property type="evidence" value="ECO:0007669"/>
    <property type="project" value="TreeGrafter"/>
</dbReference>
<comment type="caution">
    <text evidence="5">The sequence shown here is derived from an EMBL/GenBank/DDBJ whole genome shotgun (WGS) entry which is preliminary data.</text>
</comment>
<dbReference type="GO" id="GO:0019878">
    <property type="term" value="P:lysine biosynthetic process via aminoadipic acid"/>
    <property type="evidence" value="ECO:0007669"/>
    <property type="project" value="TreeGrafter"/>
</dbReference>
<dbReference type="AlphaFoldDB" id="A0AAQ1JSL3"/>
<gene>
    <name evidence="5" type="ORF">SAMN05216550_102417</name>
</gene>
<evidence type="ECO:0000313" key="6">
    <source>
        <dbReference type="Proteomes" id="UP000183529"/>
    </source>
</evidence>
<evidence type="ECO:0000256" key="2">
    <source>
        <dbReference type="ARBA" id="ARBA00022679"/>
    </source>
</evidence>